<dbReference type="NCBIfam" id="TIGR01256">
    <property type="entry name" value="modA"/>
    <property type="match status" value="1"/>
</dbReference>
<dbReference type="InterPro" id="IPR005950">
    <property type="entry name" value="ModA"/>
</dbReference>
<dbReference type="PANTHER" id="PTHR30632:SF0">
    <property type="entry name" value="SULFATE-BINDING PROTEIN"/>
    <property type="match status" value="1"/>
</dbReference>
<sequence>MTVRRPLGCLTRRSVLAGLALSVSPPVRAAGGLTVLAAASLKPALDEIATTWAEPVALSYGGSGTIARQAAAGAPADLVLLAASDWMEWLVGQGVVQGTARSVASNRLVMAGPAGAGQIELTSDGVEGRLGTEGRFAMGDPLSVPAGRYGQQALETLGLWTALRPRAILAENVRAALAYVARGDVTLGLVYASDVVGTGAVDVARIPARAHQPIVYPGAVLAGAAPSARALLDHIAQATDVFARHGFHL</sequence>
<dbReference type="EMBL" id="BPFH01000005">
    <property type="protein sequence ID" value="GIT96151.1"/>
    <property type="molecule type" value="Genomic_DNA"/>
</dbReference>
<dbReference type="RefSeq" id="WP_220749656.1">
    <property type="nucleotide sequence ID" value="NZ_BPFH01000005.1"/>
</dbReference>
<feature type="chain" id="PRO_5045158903" evidence="4">
    <location>
        <begin position="30"/>
        <end position="249"/>
    </location>
</feature>
<keyword evidence="6" id="KW-1185">Reference proteome</keyword>
<keyword evidence="2" id="KW-0479">Metal-binding</keyword>
<evidence type="ECO:0000256" key="2">
    <source>
        <dbReference type="ARBA" id="ARBA00022723"/>
    </source>
</evidence>
<evidence type="ECO:0000313" key="5">
    <source>
        <dbReference type="EMBL" id="GIT96151.1"/>
    </source>
</evidence>
<proteinExistence type="inferred from homology"/>
<reference evidence="5 6" key="1">
    <citation type="submission" date="2021-05" db="EMBL/GenBank/DDBJ databases">
        <title>Bacteria Genome sequencing.</title>
        <authorList>
            <person name="Takabe Y."/>
            <person name="Nakajima Y."/>
            <person name="Suzuki S."/>
            <person name="Shiozaki T."/>
        </authorList>
    </citation>
    <scope>NUCLEOTIDE SEQUENCE [LARGE SCALE GENOMIC DNA]</scope>
    <source>
        <strain evidence="5 6">AI_62</strain>
    </source>
</reference>
<name>A0ABQ4NP79_9RHOB</name>
<keyword evidence="3 4" id="KW-0732">Signal</keyword>
<dbReference type="InterPro" id="IPR050682">
    <property type="entry name" value="ModA/WtpA"/>
</dbReference>
<dbReference type="Gene3D" id="3.40.190.10">
    <property type="entry name" value="Periplasmic binding protein-like II"/>
    <property type="match status" value="2"/>
</dbReference>
<evidence type="ECO:0000256" key="4">
    <source>
        <dbReference type="SAM" id="SignalP"/>
    </source>
</evidence>
<comment type="caution">
    <text evidence="5">The sequence shown here is derived from an EMBL/GenBank/DDBJ whole genome shotgun (WGS) entry which is preliminary data.</text>
</comment>
<gene>
    <name evidence="5" type="primary">modA</name>
    <name evidence="5" type="ORF">JANAI62_27740</name>
</gene>
<evidence type="ECO:0000256" key="1">
    <source>
        <dbReference type="ARBA" id="ARBA00009175"/>
    </source>
</evidence>
<protein>
    <submittedName>
        <fullName evidence="5">Molybdate ABC transporter substrate-binding protein</fullName>
    </submittedName>
</protein>
<dbReference type="PIRSF" id="PIRSF004846">
    <property type="entry name" value="ModA"/>
    <property type="match status" value="1"/>
</dbReference>
<accession>A0ABQ4NP79</accession>
<dbReference type="Pfam" id="PF13531">
    <property type="entry name" value="SBP_bac_11"/>
    <property type="match status" value="1"/>
</dbReference>
<evidence type="ECO:0000313" key="6">
    <source>
        <dbReference type="Proteomes" id="UP000786693"/>
    </source>
</evidence>
<comment type="similarity">
    <text evidence="1">Belongs to the bacterial solute-binding protein ModA family.</text>
</comment>
<feature type="signal peptide" evidence="4">
    <location>
        <begin position="1"/>
        <end position="29"/>
    </location>
</feature>
<organism evidence="5 6">
    <name type="scientific">Jannaschia pagri</name>
    <dbReference type="NCBI Taxonomy" id="2829797"/>
    <lineage>
        <taxon>Bacteria</taxon>
        <taxon>Pseudomonadati</taxon>
        <taxon>Pseudomonadota</taxon>
        <taxon>Alphaproteobacteria</taxon>
        <taxon>Rhodobacterales</taxon>
        <taxon>Roseobacteraceae</taxon>
        <taxon>Jannaschia</taxon>
    </lineage>
</organism>
<evidence type="ECO:0000256" key="3">
    <source>
        <dbReference type="ARBA" id="ARBA00022729"/>
    </source>
</evidence>
<dbReference type="Proteomes" id="UP000786693">
    <property type="component" value="Unassembled WGS sequence"/>
</dbReference>
<dbReference type="PANTHER" id="PTHR30632">
    <property type="entry name" value="MOLYBDATE-BINDING PERIPLASMIC PROTEIN"/>
    <property type="match status" value="1"/>
</dbReference>
<dbReference type="SUPFAM" id="SSF53850">
    <property type="entry name" value="Periplasmic binding protein-like II"/>
    <property type="match status" value="1"/>
</dbReference>